<feature type="compositionally biased region" description="Basic and acidic residues" evidence="2">
    <location>
        <begin position="3450"/>
        <end position="3461"/>
    </location>
</feature>
<feature type="region of interest" description="Disordered" evidence="2">
    <location>
        <begin position="2972"/>
        <end position="2992"/>
    </location>
</feature>
<dbReference type="GO" id="GO:0008270">
    <property type="term" value="F:zinc ion binding"/>
    <property type="evidence" value="ECO:0007669"/>
    <property type="project" value="UniProtKB-KW"/>
</dbReference>
<feature type="compositionally biased region" description="Basic and acidic residues" evidence="2">
    <location>
        <begin position="2571"/>
        <end position="2591"/>
    </location>
</feature>
<feature type="compositionally biased region" description="Basic and acidic residues" evidence="2">
    <location>
        <begin position="1069"/>
        <end position="1080"/>
    </location>
</feature>
<feature type="compositionally biased region" description="Polar residues" evidence="2">
    <location>
        <begin position="85"/>
        <end position="108"/>
    </location>
</feature>
<dbReference type="RefSeq" id="XP_028814280.1">
    <property type="nucleotide sequence ID" value="XM_028958447.1"/>
</dbReference>
<evidence type="ECO:0000256" key="1">
    <source>
        <dbReference type="PROSITE-ProRule" id="PRU00042"/>
    </source>
</evidence>
<feature type="compositionally biased region" description="Polar residues" evidence="2">
    <location>
        <begin position="128"/>
        <end position="145"/>
    </location>
</feature>
<accession>A0AAY4CZY8</accession>
<dbReference type="InterPro" id="IPR039270">
    <property type="entry name" value="ZNF469"/>
</dbReference>
<feature type="compositionally biased region" description="Basic and acidic residues" evidence="2">
    <location>
        <begin position="1300"/>
        <end position="1328"/>
    </location>
</feature>
<feature type="region of interest" description="Disordered" evidence="2">
    <location>
        <begin position="61"/>
        <end position="186"/>
    </location>
</feature>
<feature type="domain" description="C2H2-type" evidence="3">
    <location>
        <begin position="2472"/>
        <end position="2495"/>
    </location>
</feature>
<feature type="region of interest" description="Disordered" evidence="2">
    <location>
        <begin position="1453"/>
        <end position="1491"/>
    </location>
</feature>
<feature type="domain" description="C2H2-type" evidence="3">
    <location>
        <begin position="3274"/>
        <end position="3296"/>
    </location>
</feature>
<name>A0AAY4CZY8_9TELE</name>
<evidence type="ECO:0000313" key="4">
    <source>
        <dbReference type="Ensembl" id="ENSDCDP00010038698.1"/>
    </source>
</evidence>
<feature type="region of interest" description="Disordered" evidence="2">
    <location>
        <begin position="2064"/>
        <end position="2084"/>
    </location>
</feature>
<keyword evidence="1" id="KW-0863">Zinc-finger</keyword>
<feature type="domain" description="C2H2-type" evidence="3">
    <location>
        <begin position="3000"/>
        <end position="3027"/>
    </location>
</feature>
<feature type="region of interest" description="Disordered" evidence="2">
    <location>
        <begin position="1267"/>
        <end position="1337"/>
    </location>
</feature>
<dbReference type="Gene3D" id="3.30.160.60">
    <property type="entry name" value="Classic Zinc Finger"/>
    <property type="match status" value="2"/>
</dbReference>
<feature type="compositionally biased region" description="Polar residues" evidence="2">
    <location>
        <begin position="1905"/>
        <end position="1919"/>
    </location>
</feature>
<feature type="region of interest" description="Disordered" evidence="2">
    <location>
        <begin position="380"/>
        <end position="424"/>
    </location>
</feature>
<reference evidence="4" key="2">
    <citation type="submission" date="2025-08" db="UniProtKB">
        <authorList>
            <consortium name="Ensembl"/>
        </authorList>
    </citation>
    <scope>IDENTIFICATION</scope>
</reference>
<feature type="region of interest" description="Disordered" evidence="2">
    <location>
        <begin position="346"/>
        <end position="368"/>
    </location>
</feature>
<gene>
    <name evidence="4" type="primary">znf469</name>
</gene>
<dbReference type="PANTHER" id="PTHR21465:SF2">
    <property type="entry name" value="ZINC FINGER PROTEIN 469"/>
    <property type="match status" value="1"/>
</dbReference>
<keyword evidence="1" id="KW-0479">Metal-binding</keyword>
<feature type="compositionally biased region" description="Polar residues" evidence="2">
    <location>
        <begin position="3546"/>
        <end position="3556"/>
    </location>
</feature>
<feature type="compositionally biased region" description="Polar residues" evidence="2">
    <location>
        <begin position="3580"/>
        <end position="3591"/>
    </location>
</feature>
<reference evidence="4 5" key="1">
    <citation type="submission" date="2020-06" db="EMBL/GenBank/DDBJ databases">
        <authorList>
            <consortium name="Wellcome Sanger Institute Data Sharing"/>
        </authorList>
    </citation>
    <scope>NUCLEOTIDE SEQUENCE [LARGE SCALE GENOMIC DNA]</scope>
</reference>
<feature type="region of interest" description="Disordered" evidence="2">
    <location>
        <begin position="690"/>
        <end position="744"/>
    </location>
</feature>
<dbReference type="PROSITE" id="PS00028">
    <property type="entry name" value="ZINC_FINGER_C2H2_1"/>
    <property type="match status" value="7"/>
</dbReference>
<dbReference type="SMART" id="SM00355">
    <property type="entry name" value="ZnF_C2H2"/>
    <property type="match status" value="8"/>
</dbReference>
<feature type="region of interest" description="Disordered" evidence="2">
    <location>
        <begin position="2638"/>
        <end position="2673"/>
    </location>
</feature>
<dbReference type="GeneID" id="114767013"/>
<feature type="compositionally biased region" description="Polar residues" evidence="2">
    <location>
        <begin position="3636"/>
        <end position="3647"/>
    </location>
</feature>
<dbReference type="SUPFAM" id="SSF57667">
    <property type="entry name" value="beta-beta-alpha zinc fingers"/>
    <property type="match status" value="1"/>
</dbReference>
<sequence>MAGETNPVYASKDLGTVSKKQEEGTAGEQFSENDLKDSSEHCPNGTLELRLINSVTKFVDKDRDSTQQREAVIRPQQAGKIDFKSLQNRSNFVSDRTWNGGKTSPQSPSGKSRSRDKGKKSGKSDRSNPQQLYRLSVTNPRSNPTIGIAYPQQKVSPPKKLEANRGPVSGSYRFHVPSNPEREAELQQEELCYNRCFQDGSSNLTSPGYTSQTVSSAAVLPGHKHPTSTQQPQGLGSLESGSTQPANQILFSDFQGLNRTDAVQSQDRTFGTSTCGILSQKSNIVAEPSKASSSFVPMSFQYGFSMLEDTPTETFPCEQNTQSQEYIDMSLPPNHIPQNSFTLKSASEGQDAMHNSGQFSSEQNEDRPPYLLSSQHYLQAPHGMPSATHCPRGIGEQPGMVESSAAGSHQSDKSNSAMPDKTDNYCHQENREAALDSRGKRSCHPKDCTANQRAFIQGNVHHIRNNAQTSNSQMHFPGKAYSISPHSALHMGSGLHDKNMNKGQVPQPWEGQSKVFSQMENPALYPSLSEKNPFQCQPAHEQRQGAGKNCRMPWQQIRLSSATPNQNKIDLSRQMSNQKLTFLIAPTEWQDEGKLHKSVSLKPSSTLQNKQPTEGYMTQRHDTKHNTLPLCTYSNKMEANHVQVCDSKNKSLYFGMNQALPVPLHTRAFNYPQVQHTPVDMMLVSPYESPLPSPIQNPASSSTCSSLSPASTSPVNSSSDDSQKSLPPPFFPQHQDKAPMSSDNLSVNQHHFQVSGVNRNLPYVTDRLKEDHLGFVQNNRHTKSNLDGNKDCLDTFAMEHPPPPYPAHQLLASSLANLDQWDVFLTCKQCDQNFNNLVSFLEHKQYCGHHTFSQNDFKDMPKVDEIKKFQTDPAKVLPPGQPFSQMSRCPSDLHLSLLGLSKNGELIQDSEVKADSKEDNLKLNMFSSSVNPQVPLPDLEMEDAKLDSLITEALNGLGYQSDNAEIDSSFIDAFVDDELTTTKCTSNRQTLKTKESLVFESRSKHETGTNERSVTKGTYPYDSDIDSLSTDSKQTESSHTEALSLEQSDSQSKEESSPENFHTSSLDKNSQKEWIKETRKPGSALEESTDSSRFLLSKKFSEHCGLKSFQESSSFIKSSVSPSSSSNRNSTNQRLIAREGKRKRTGGGTWSKELIHKIVQQKNKLHKLHVKGTKNMQFSLVMERLTPTVQTPTFREYDYVSDSDDDCEPLKIASQGRLSQSIRCKYTYTKECKGRARSIKTSELPWKQDKNECFESKKCEDVTLSPVKERLRRRSSRSSTSSDLSTSVSVSSDSISSPKSTDRDSDNERKIDVKAKDCFEKSGHEMSPHKVRKGTSTSLALSFSKNTKKFSTEKILLSANKEDSTTTRCSSSSRNTEIVSELTKMRSVFSLTRFKSTEVSSLEKEDIYSCETGIVACTEESTSLKKDHRNTAALLSGFSSKLYPSEAIPNKEPSIYCKQTRDESPKKKTAHKRKDHSSSHSAHPLSETSIPDLKLGNALNANREEVNLPRVVSAKPSSLCSGVDESCLSSSNLENSAAQKENIKQSLVSYSLEQDQSLLKSPLSFDTSSMFGDLTVSGFDNSLYPDIQLHKDTFNPMEPTTEKKDMFESSFSPFLEQRDWSLMVDVTPVLPDVISQYKEDSDITNDKKNKYANVPYTLPDQIMDYSTNIGSCVSEDELEIKRIVNELENQLQTAKLNKLSPPRSDNKANDEQNRLEAECPGDGMALTAPTMQTENFSDPDLPWTIPIQFGLVEGQHSLHTPTHSVAHENLNEKEVTEFSSTISARDQLQAGEKTNTETIKSPKMDKSEEMLENEMYAKNLMKSLEVISDSIFRKDSLTLPLKDLQLPQSTVHDNTDLDCKSEPKSSDLKFDTKLQSRTQCLNDEPETVSLKVDKSAEFNKPQSKDMLSTENTTDVSQSKSKGLFDALESQLQVPVETCEHNPTEENFIERKCDTIKSPELLFPTTIPFKEHQVKNIPWPATQPSIDIDSREGAQIPLKESEFFHSSGSDEPKDKKKLSLKDGNLVSWNLAECESAIHNEMVNKVTPKHSPDFDVSHETIKHTNGLCKETETESISSTEQHDLPPKSVHVAHIHNEGKGSNGERSLALTDESPSKIKIKGSQQCPEQSTLVSVSTEDMQVEDHSSSLLICPQSPSLNQPSHEIHSIQSEHSRPEMCCTDGDKPNPDLLQDRKSSRWESCEEPHMNEVIHCESSTAISGMDHTFEPDLEFEMSVDKIPSSVTETSKTSAISETSDLDSASNDFTLRPLNFHDHGSCAFPSAPINKDIVSHPGTGIETCLKTNCDNNSSAAIPLPLNELIFKHGDADQLPTKTNDFPSLRLPNTDPESVSLQTSLQCLCPRFGCLLHKTSVSMNEMHAHNLDLSHDGAEAKDCTHFTGLQNNMETESLKVMSSENCNVSLGESSMVPEDQKIIQAPSVAEPASLLLSQPESVQVLKPNKQNVSKKNATQPIERNFQCEICSMYFRTMPGLKRHKAMKHVIRTNGSSPKTQAASNHITASVYQSPQSTDKEGQTLMNPQTSFHTECTNMSKNGEDPTDPVMFMNPEKGQQSHIALDKEQVYDSWKKEPNNDRGEESDPYSVELLTILETDILHTLSPDFTSLPQQGCSKLPAKNSLELAASTTENGPDHMNMNEGVDQRNENTHPPEIPQSKEASSVVCRDKEVMGEYLFDIKKSTQPMHLEQECIDTDTFSHVIKSDLNYVTNTDPLVKDSSTGPSEMIPDLKDLLDDESTFSQLFPRNEEMKRKKCPRVYGKINKKQKHDAALPLAQDFTDMLPDKKETSQEDKTSKICVNRKTVCEYETTSVEDTVMLDNNSSVEVTSVKDDLVKHPGDSHEKTSESVVKDFTCQASDTSNASEALSASKNNDSAVLESLNTQDNSSAGKSEALSKPCPLQIVHSYSGTSSEQEYLASTLSGIDIQKLDSTFQLPEIQFFEQGKDIPAPVAGKTVTKDEVITESDKPLKKSTERKGRKRLESGLKPKDKQYKCKVCFTWFLTLGELNFHKLSHNPSPPPTCYMCVQRKFSSREQLRDHLKEKHAKNKAGVWTCGMCLKEISDVWMYNEHLREHATQFARKGQTQSSILDMPGCFMQESAVKNFITSIMQHRPSKSVKGDANKSTCKEDKKSTNDSMVPQMKTPEEWENSDSKTKGGESKQGTCSPIEATPKNVEIHPNCKDPSRDCHHCGKQFPKPFKLQRHLVVHSLQKIFLCHKCPVSYQEAKDLKEHLKKEHEELDEPDSKHTTLYTCELCADVMHVIKKSFICSTCNYTFSKKEQFDRHMEKHLAGGNKIFKFRGVFRPSKPSTSRDDAFDLAPVKRRKLTESLENSFDSCVASRACLNFAPSADIPQKANMAEPVQITNDKQSDTNDVNVKTEDVAGDFSNVLEDPKRFHVDSSDQTCLHDTIPKIEQTDTSTDHAGKTNEISTENNSETDSEEGCDVKKEDDDHPKKSAPPLTLPEENSVAENEEESAESVKSIYSIHDTAPEKELIDSDHSSGELFIEPLSNLESADHQGKDTLPPFNLTDQPMDDQQKENPSSMMNNESECTDKSPSFAEKLTGHHNKDKMSSKTSDNQKTGFTLRTAGSAATDLPPVHRGKIGAFTSAATQDKDSVKLQKKRKESKTSHNSQRMSSPATRENLDIDSRAKKKFRPSKCESTRKTDLPCDYTVLSSVKDDIVSNKIVSKPKTGSLSLQLKRGSLDNYATRKNEIVRHMNGDFKGKRLGPGRPVQSPTSKSSVTPVSNSINKSRPKVGVRAVDTHAYRTAESQNNLLSQLFGQKLTSFKIPLRKDTSESIN</sequence>
<reference evidence="4" key="3">
    <citation type="submission" date="2025-09" db="UniProtKB">
        <authorList>
            <consortium name="Ensembl"/>
        </authorList>
    </citation>
    <scope>IDENTIFICATION</scope>
</reference>
<dbReference type="CTD" id="84627"/>
<dbReference type="InterPro" id="IPR036236">
    <property type="entry name" value="Znf_C2H2_sf"/>
</dbReference>
<feature type="region of interest" description="Disordered" evidence="2">
    <location>
        <begin position="3417"/>
        <end position="3671"/>
    </location>
</feature>
<feature type="compositionally biased region" description="Basic and acidic residues" evidence="2">
    <location>
        <begin position="3125"/>
        <end position="3141"/>
    </location>
</feature>
<dbReference type="Ensembl" id="ENSDCDT00010048366.1">
    <property type="protein sequence ID" value="ENSDCDP00010038698.1"/>
    <property type="gene ID" value="ENSDCDG00010025005.1"/>
</dbReference>
<feature type="region of interest" description="Disordered" evidence="2">
    <location>
        <begin position="1000"/>
        <end position="1088"/>
    </location>
</feature>
<dbReference type="Proteomes" id="UP000694580">
    <property type="component" value="Chromosome 17"/>
</dbReference>
<evidence type="ECO:0000256" key="2">
    <source>
        <dbReference type="SAM" id="MobiDB-lite"/>
    </source>
</evidence>
<feature type="compositionally biased region" description="Basic residues" evidence="2">
    <location>
        <begin position="112"/>
        <end position="121"/>
    </location>
</feature>
<organism evidence="4 5">
    <name type="scientific">Denticeps clupeoides</name>
    <name type="common">denticle herring</name>
    <dbReference type="NCBI Taxonomy" id="299321"/>
    <lineage>
        <taxon>Eukaryota</taxon>
        <taxon>Metazoa</taxon>
        <taxon>Chordata</taxon>
        <taxon>Craniata</taxon>
        <taxon>Vertebrata</taxon>
        <taxon>Euteleostomi</taxon>
        <taxon>Actinopterygii</taxon>
        <taxon>Neopterygii</taxon>
        <taxon>Teleostei</taxon>
        <taxon>Clupei</taxon>
        <taxon>Clupeiformes</taxon>
        <taxon>Denticipitoidei</taxon>
        <taxon>Denticipitidae</taxon>
        <taxon>Denticeps</taxon>
    </lineage>
</organism>
<feature type="domain" description="C2H2-type" evidence="3">
    <location>
        <begin position="3193"/>
        <end position="3220"/>
    </location>
</feature>
<keyword evidence="5" id="KW-1185">Reference proteome</keyword>
<dbReference type="InterPro" id="IPR013087">
    <property type="entry name" value="Znf_C2H2_type"/>
</dbReference>
<feature type="compositionally biased region" description="Low complexity" evidence="2">
    <location>
        <begin position="1117"/>
        <end position="1130"/>
    </location>
</feature>
<feature type="region of interest" description="Disordered" evidence="2">
    <location>
        <begin position="1117"/>
        <end position="1148"/>
    </location>
</feature>
<feature type="region of interest" description="Disordered" evidence="2">
    <location>
        <begin position="1"/>
        <end position="44"/>
    </location>
</feature>
<feature type="compositionally biased region" description="Polar residues" evidence="2">
    <location>
        <begin position="346"/>
        <end position="362"/>
    </location>
</feature>
<feature type="region of interest" description="Disordered" evidence="2">
    <location>
        <begin position="3727"/>
        <end position="3765"/>
    </location>
</feature>
<dbReference type="PANTHER" id="PTHR21465">
    <property type="entry name" value="ZINC FINGER PROTEIN 469"/>
    <property type="match status" value="1"/>
</dbReference>
<feature type="compositionally biased region" description="Basic and acidic residues" evidence="2">
    <location>
        <begin position="1704"/>
        <end position="1713"/>
    </location>
</feature>
<proteinExistence type="predicted"/>
<feature type="compositionally biased region" description="Low complexity" evidence="2">
    <location>
        <begin position="697"/>
        <end position="720"/>
    </location>
</feature>
<feature type="compositionally biased region" description="Low complexity" evidence="2">
    <location>
        <begin position="3739"/>
        <end position="3755"/>
    </location>
</feature>
<feature type="compositionally biased region" description="Basic and acidic residues" evidence="2">
    <location>
        <begin position="3495"/>
        <end position="3508"/>
    </location>
</feature>
<dbReference type="GeneTree" id="ENSGT00530000065415"/>
<feature type="region of interest" description="Disordered" evidence="2">
    <location>
        <begin position="1899"/>
        <end position="1919"/>
    </location>
</feature>
<evidence type="ECO:0000313" key="5">
    <source>
        <dbReference type="Proteomes" id="UP000694580"/>
    </source>
</evidence>
<keyword evidence="1" id="KW-0862">Zinc</keyword>
<feature type="region of interest" description="Disordered" evidence="2">
    <location>
        <begin position="1694"/>
        <end position="1713"/>
    </location>
</feature>
<feature type="compositionally biased region" description="Low complexity" evidence="2">
    <location>
        <begin position="1277"/>
        <end position="1297"/>
    </location>
</feature>
<feature type="compositionally biased region" description="Polar residues" evidence="2">
    <location>
        <begin position="207"/>
        <end position="216"/>
    </location>
</feature>
<dbReference type="PROSITE" id="PS50157">
    <property type="entry name" value="ZINC_FINGER_C2H2_2"/>
    <property type="match status" value="4"/>
</dbReference>
<evidence type="ECO:0000259" key="3">
    <source>
        <dbReference type="PROSITE" id="PS50157"/>
    </source>
</evidence>
<feature type="region of interest" description="Disordered" evidence="2">
    <location>
        <begin position="3120"/>
        <end position="3178"/>
    </location>
</feature>
<feature type="compositionally biased region" description="Polar residues" evidence="2">
    <location>
        <begin position="405"/>
        <end position="417"/>
    </location>
</feature>
<feature type="compositionally biased region" description="Polar residues" evidence="2">
    <location>
        <begin position="227"/>
        <end position="243"/>
    </location>
</feature>
<feature type="region of interest" description="Disordered" evidence="2">
    <location>
        <begin position="207"/>
        <end position="243"/>
    </location>
</feature>
<feature type="compositionally biased region" description="Basic and acidic residues" evidence="2">
    <location>
        <begin position="3417"/>
        <end position="3432"/>
    </location>
</feature>
<feature type="region of interest" description="Disordered" evidence="2">
    <location>
        <begin position="2571"/>
        <end position="2593"/>
    </location>
</feature>
<protein>
    <recommendedName>
        <fullName evidence="3">C2H2-type domain-containing protein</fullName>
    </recommendedName>
</protein>
<feature type="compositionally biased region" description="Basic and acidic residues" evidence="2">
    <location>
        <begin position="1000"/>
        <end position="1009"/>
    </location>
</feature>
<dbReference type="RefSeq" id="XP_028814279.1">
    <property type="nucleotide sequence ID" value="XM_028958446.1"/>
</dbReference>